<dbReference type="PANTHER" id="PTHR43791:SF50">
    <property type="entry name" value="TRANSPORTER, PUTATIVE (AFU_ORTHOLOGUE AFUA_2G00840)-RELATED"/>
    <property type="match status" value="1"/>
</dbReference>
<dbReference type="InterPro" id="IPR036259">
    <property type="entry name" value="MFS_trans_sf"/>
</dbReference>
<dbReference type="PANTHER" id="PTHR43791">
    <property type="entry name" value="PERMEASE-RELATED"/>
    <property type="match status" value="1"/>
</dbReference>
<dbReference type="Proteomes" id="UP000012174">
    <property type="component" value="Unassembled WGS sequence"/>
</dbReference>
<name>M7SP25_EUTLA</name>
<keyword evidence="3 7" id="KW-0812">Transmembrane</keyword>
<feature type="compositionally biased region" description="Basic and acidic residues" evidence="6">
    <location>
        <begin position="1"/>
        <end position="10"/>
    </location>
</feature>
<keyword evidence="9" id="KW-1185">Reference proteome</keyword>
<feature type="transmembrane region" description="Helical" evidence="7">
    <location>
        <begin position="81"/>
        <end position="102"/>
    </location>
</feature>
<evidence type="ECO:0000256" key="5">
    <source>
        <dbReference type="ARBA" id="ARBA00023136"/>
    </source>
</evidence>
<protein>
    <submittedName>
        <fullName evidence="8">Putative vitamin h protein</fullName>
    </submittedName>
</protein>
<evidence type="ECO:0000313" key="9">
    <source>
        <dbReference type="Proteomes" id="UP000012174"/>
    </source>
</evidence>
<keyword evidence="5 7" id="KW-0472">Membrane</keyword>
<sequence>MTDSDREEKQPGTVSGSESVNDNEAFQNNRALEKRLIRKTDLLMMPGLALAYFTNTLDRANLGNAKTDGLEKDLGMTGNQFSLLLVLFYVPYALFNVPWTLLAKKYNSARVIPFTILAWGACTMGAAACTNFGGIMATRIIMGAAEAAWKEMAFRVSWIGQMGFIAGWQYLFLIEGSITAVVAAYLYVFAPRSPEKSRWYTEEEVKLAKLRLEQDSQDQDKKFRWQDAKNQLKHWPTWAYAFMALMYGVGVASSSNFLPVRITSP</sequence>
<dbReference type="Gene3D" id="1.20.1250.20">
    <property type="entry name" value="MFS general substrate transporter like domains"/>
    <property type="match status" value="1"/>
</dbReference>
<evidence type="ECO:0000256" key="3">
    <source>
        <dbReference type="ARBA" id="ARBA00022692"/>
    </source>
</evidence>
<feature type="transmembrane region" description="Helical" evidence="7">
    <location>
        <begin position="238"/>
        <end position="258"/>
    </location>
</feature>
<evidence type="ECO:0000256" key="7">
    <source>
        <dbReference type="SAM" id="Phobius"/>
    </source>
</evidence>
<evidence type="ECO:0000313" key="8">
    <source>
        <dbReference type="EMBL" id="EMR66193.1"/>
    </source>
</evidence>
<dbReference type="EMBL" id="KB706696">
    <property type="protein sequence ID" value="EMR66193.1"/>
    <property type="molecule type" value="Genomic_DNA"/>
</dbReference>
<evidence type="ECO:0000256" key="1">
    <source>
        <dbReference type="ARBA" id="ARBA00004141"/>
    </source>
</evidence>
<feature type="region of interest" description="Disordered" evidence="6">
    <location>
        <begin position="1"/>
        <end position="24"/>
    </location>
</feature>
<keyword evidence="2" id="KW-0813">Transport</keyword>
<dbReference type="SUPFAM" id="SSF103473">
    <property type="entry name" value="MFS general substrate transporter"/>
    <property type="match status" value="1"/>
</dbReference>
<reference evidence="9" key="1">
    <citation type="journal article" date="2013" name="Genome Announc.">
        <title>Draft genome sequence of the grapevine dieback fungus Eutypa lata UCR-EL1.</title>
        <authorList>
            <person name="Blanco-Ulate B."/>
            <person name="Rolshausen P.E."/>
            <person name="Cantu D."/>
        </authorList>
    </citation>
    <scope>NUCLEOTIDE SEQUENCE [LARGE SCALE GENOMIC DNA]</scope>
    <source>
        <strain evidence="9">UCR-EL1</strain>
    </source>
</reference>
<feature type="transmembrane region" description="Helical" evidence="7">
    <location>
        <begin position="114"/>
        <end position="142"/>
    </location>
</feature>
<proteinExistence type="predicted"/>
<evidence type="ECO:0000256" key="2">
    <source>
        <dbReference type="ARBA" id="ARBA00022448"/>
    </source>
</evidence>
<dbReference type="GO" id="GO:0022857">
    <property type="term" value="F:transmembrane transporter activity"/>
    <property type="evidence" value="ECO:0007669"/>
    <property type="project" value="InterPro"/>
</dbReference>
<evidence type="ECO:0000256" key="4">
    <source>
        <dbReference type="ARBA" id="ARBA00022989"/>
    </source>
</evidence>
<dbReference type="HOGENOM" id="CLU_001265_0_1_1"/>
<dbReference type="eggNOG" id="KOG2533">
    <property type="taxonomic scope" value="Eukaryota"/>
</dbReference>
<keyword evidence="4 7" id="KW-1133">Transmembrane helix</keyword>
<evidence type="ECO:0000256" key="6">
    <source>
        <dbReference type="SAM" id="MobiDB-lite"/>
    </source>
</evidence>
<feature type="compositionally biased region" description="Polar residues" evidence="6">
    <location>
        <begin position="12"/>
        <end position="24"/>
    </location>
</feature>
<dbReference type="GO" id="GO:0016020">
    <property type="term" value="C:membrane"/>
    <property type="evidence" value="ECO:0007669"/>
    <property type="project" value="UniProtKB-SubCell"/>
</dbReference>
<dbReference type="Pfam" id="PF07690">
    <property type="entry name" value="MFS_1"/>
    <property type="match status" value="1"/>
</dbReference>
<comment type="subcellular location">
    <subcellularLocation>
        <location evidence="1">Membrane</location>
        <topology evidence="1">Multi-pass membrane protein</topology>
    </subcellularLocation>
</comment>
<gene>
    <name evidence="8" type="ORF">UCREL1_6789</name>
</gene>
<dbReference type="KEGG" id="ela:UCREL1_6789"/>
<feature type="transmembrane region" description="Helical" evidence="7">
    <location>
        <begin position="162"/>
        <end position="188"/>
    </location>
</feature>
<organism evidence="8 9">
    <name type="scientific">Eutypa lata (strain UCR-EL1)</name>
    <name type="common">Grapevine dieback disease fungus</name>
    <name type="synonym">Eutypa armeniacae</name>
    <dbReference type="NCBI Taxonomy" id="1287681"/>
    <lineage>
        <taxon>Eukaryota</taxon>
        <taxon>Fungi</taxon>
        <taxon>Dikarya</taxon>
        <taxon>Ascomycota</taxon>
        <taxon>Pezizomycotina</taxon>
        <taxon>Sordariomycetes</taxon>
        <taxon>Xylariomycetidae</taxon>
        <taxon>Xylariales</taxon>
        <taxon>Diatrypaceae</taxon>
        <taxon>Eutypa</taxon>
    </lineage>
</organism>
<accession>M7SP25</accession>
<dbReference type="OrthoDB" id="2985014at2759"/>
<dbReference type="AlphaFoldDB" id="M7SP25"/>
<dbReference type="InterPro" id="IPR011701">
    <property type="entry name" value="MFS"/>
</dbReference>